<sequence>MHVTAFSEEWPWLRYDYLLQTAKWPYKNFFHFVRSERCISGDAMEHPNMLYEDPRTLTAHGVIPYTPLPDCLVPYIREAGFGGPLQMRPFDYDMLLVSALVERWRPETQSFHLPWGHGLSSRTPHERRPDQRVCAGFSELVRDRDLGNGPGISGRSSPGRRGKELRWGEAELAEASREEIIRFRLCPATTPAGQPKNMLTGGRLPVVVGSCPRIACCKIPEERSFRMMCPQLPLRRGIR</sequence>
<evidence type="ECO:0000313" key="1">
    <source>
        <dbReference type="EMBL" id="MED6198848.1"/>
    </source>
</evidence>
<dbReference type="Proteomes" id="UP001341840">
    <property type="component" value="Unassembled WGS sequence"/>
</dbReference>
<name>A0ABU6XPT1_9FABA</name>
<accession>A0ABU6XPT1</accession>
<evidence type="ECO:0008006" key="3">
    <source>
        <dbReference type="Google" id="ProtNLM"/>
    </source>
</evidence>
<protein>
    <recommendedName>
        <fullName evidence="3">Aminotransferase-like plant mobile domain-containing protein</fullName>
    </recommendedName>
</protein>
<keyword evidence="2" id="KW-1185">Reference proteome</keyword>
<organism evidence="1 2">
    <name type="scientific">Stylosanthes scabra</name>
    <dbReference type="NCBI Taxonomy" id="79078"/>
    <lineage>
        <taxon>Eukaryota</taxon>
        <taxon>Viridiplantae</taxon>
        <taxon>Streptophyta</taxon>
        <taxon>Embryophyta</taxon>
        <taxon>Tracheophyta</taxon>
        <taxon>Spermatophyta</taxon>
        <taxon>Magnoliopsida</taxon>
        <taxon>eudicotyledons</taxon>
        <taxon>Gunneridae</taxon>
        <taxon>Pentapetalae</taxon>
        <taxon>rosids</taxon>
        <taxon>fabids</taxon>
        <taxon>Fabales</taxon>
        <taxon>Fabaceae</taxon>
        <taxon>Papilionoideae</taxon>
        <taxon>50 kb inversion clade</taxon>
        <taxon>dalbergioids sensu lato</taxon>
        <taxon>Dalbergieae</taxon>
        <taxon>Pterocarpus clade</taxon>
        <taxon>Stylosanthes</taxon>
    </lineage>
</organism>
<gene>
    <name evidence="1" type="ORF">PIB30_070348</name>
</gene>
<reference evidence="1 2" key="1">
    <citation type="journal article" date="2023" name="Plants (Basel)">
        <title>Bridging the Gap: Combining Genomics and Transcriptomics Approaches to Understand Stylosanthes scabra, an Orphan Legume from the Brazilian Caatinga.</title>
        <authorList>
            <person name="Ferreira-Neto J.R.C."/>
            <person name="da Silva M.D."/>
            <person name="Binneck E."/>
            <person name="de Melo N.F."/>
            <person name="da Silva R.H."/>
            <person name="de Melo A.L.T.M."/>
            <person name="Pandolfi V."/>
            <person name="Bustamante F.O."/>
            <person name="Brasileiro-Vidal A.C."/>
            <person name="Benko-Iseppon A.M."/>
        </authorList>
    </citation>
    <scope>NUCLEOTIDE SEQUENCE [LARGE SCALE GENOMIC DNA]</scope>
    <source>
        <tissue evidence="1">Leaves</tissue>
    </source>
</reference>
<evidence type="ECO:0000313" key="2">
    <source>
        <dbReference type="Proteomes" id="UP001341840"/>
    </source>
</evidence>
<comment type="caution">
    <text evidence="1">The sequence shown here is derived from an EMBL/GenBank/DDBJ whole genome shotgun (WGS) entry which is preliminary data.</text>
</comment>
<dbReference type="EMBL" id="JASCZI010212239">
    <property type="protein sequence ID" value="MED6198848.1"/>
    <property type="molecule type" value="Genomic_DNA"/>
</dbReference>
<proteinExistence type="predicted"/>